<dbReference type="Proteomes" id="UP000308014">
    <property type="component" value="Unassembled WGS sequence"/>
</dbReference>
<protein>
    <submittedName>
        <fullName evidence="1">Uncharacterized protein</fullName>
    </submittedName>
</protein>
<evidence type="ECO:0000313" key="2">
    <source>
        <dbReference type="Proteomes" id="UP000308014"/>
    </source>
</evidence>
<gene>
    <name evidence="1" type="ORF">D6D24_04398</name>
</gene>
<reference evidence="1 2" key="1">
    <citation type="submission" date="2018-10" db="EMBL/GenBank/DDBJ databases">
        <title>Fifty Aureobasidium pullulans genomes reveal a recombining polyextremotolerant generalist.</title>
        <authorList>
            <person name="Gostincar C."/>
            <person name="Turk M."/>
            <person name="Zajc J."/>
            <person name="Gunde-Cimerman N."/>
        </authorList>
    </citation>
    <scope>NUCLEOTIDE SEQUENCE [LARGE SCALE GENOMIC DNA]</scope>
    <source>
        <strain evidence="1 2">EXF-11318</strain>
    </source>
</reference>
<organism evidence="1 2">
    <name type="scientific">Aureobasidium pullulans</name>
    <name type="common">Black yeast</name>
    <name type="synonym">Pullularia pullulans</name>
    <dbReference type="NCBI Taxonomy" id="5580"/>
    <lineage>
        <taxon>Eukaryota</taxon>
        <taxon>Fungi</taxon>
        <taxon>Dikarya</taxon>
        <taxon>Ascomycota</taxon>
        <taxon>Pezizomycotina</taxon>
        <taxon>Dothideomycetes</taxon>
        <taxon>Dothideomycetidae</taxon>
        <taxon>Dothideales</taxon>
        <taxon>Saccotheciaceae</taxon>
        <taxon>Aureobasidium</taxon>
    </lineage>
</organism>
<dbReference type="EMBL" id="QZAJ01000131">
    <property type="protein sequence ID" value="THW16511.1"/>
    <property type="molecule type" value="Genomic_DNA"/>
</dbReference>
<proteinExistence type="predicted"/>
<accession>A0A4S8VX62</accession>
<sequence length="144" mass="16789">MWYASNDSNAIAKAVTPHDILDVIPRCSNDILKSFTNYFFFDTVLYSRHARTKEFLSQQLLSKMAITSANVPDRQYAINDWQFCHLRDASISLSRLVRTRSLKTRELIPEDVKFFNSTVNASTAIVQEYICLRLLAYFRERKIL</sequence>
<evidence type="ECO:0000313" key="1">
    <source>
        <dbReference type="EMBL" id="THW16511.1"/>
    </source>
</evidence>
<comment type="caution">
    <text evidence="1">The sequence shown here is derived from an EMBL/GenBank/DDBJ whole genome shotgun (WGS) entry which is preliminary data.</text>
</comment>
<dbReference type="AlphaFoldDB" id="A0A4S8VX62"/>
<name>A0A4S8VX62_AURPU</name>